<name>A0A318IKQ6_BURPY</name>
<evidence type="ECO:0000256" key="2">
    <source>
        <dbReference type="RuleBase" id="RU362097"/>
    </source>
</evidence>
<dbReference type="GO" id="GO:0015562">
    <property type="term" value="F:efflux transmembrane transporter activity"/>
    <property type="evidence" value="ECO:0007669"/>
    <property type="project" value="InterPro"/>
</dbReference>
<keyword evidence="2" id="KW-1134">Transmembrane beta strand</keyword>
<comment type="similarity">
    <text evidence="1 2">Belongs to the outer membrane factor (OMF) (TC 1.B.17) family.</text>
</comment>
<dbReference type="GO" id="GO:0005886">
    <property type="term" value="C:plasma membrane"/>
    <property type="evidence" value="ECO:0007669"/>
    <property type="project" value="UniProtKB-SubCell"/>
</dbReference>
<dbReference type="NCBIfam" id="TIGR01845">
    <property type="entry name" value="outer_NodT"/>
    <property type="match status" value="1"/>
</dbReference>
<dbReference type="SUPFAM" id="SSF56954">
    <property type="entry name" value="Outer membrane efflux proteins (OEP)"/>
    <property type="match status" value="1"/>
</dbReference>
<feature type="chain" id="PRO_5016189224" evidence="2">
    <location>
        <begin position="30"/>
        <end position="521"/>
    </location>
</feature>
<dbReference type="InterPro" id="IPR010131">
    <property type="entry name" value="MdtP/NodT-like"/>
</dbReference>
<dbReference type="Pfam" id="PF02321">
    <property type="entry name" value="OEP"/>
    <property type="match status" value="2"/>
</dbReference>
<dbReference type="Gene3D" id="2.20.200.10">
    <property type="entry name" value="Outer membrane efflux proteins (OEP)"/>
    <property type="match status" value="1"/>
</dbReference>
<gene>
    <name evidence="3" type="ORF">NA66_1008147</name>
</gene>
<dbReference type="PANTHER" id="PTHR30203:SF33">
    <property type="entry name" value="BLR4455 PROTEIN"/>
    <property type="match status" value="1"/>
</dbReference>
<keyword evidence="2" id="KW-0812">Transmembrane</keyword>
<evidence type="ECO:0000256" key="1">
    <source>
        <dbReference type="ARBA" id="ARBA00007613"/>
    </source>
</evidence>
<dbReference type="Proteomes" id="UP000247755">
    <property type="component" value="Unassembled WGS sequence"/>
</dbReference>
<feature type="signal peptide" evidence="2">
    <location>
        <begin position="1"/>
        <end position="29"/>
    </location>
</feature>
<dbReference type="PANTHER" id="PTHR30203">
    <property type="entry name" value="OUTER MEMBRANE CATION EFFLUX PROTEIN"/>
    <property type="match status" value="1"/>
</dbReference>
<dbReference type="AlphaFoldDB" id="A0A318IKQ6"/>
<sequence>MRFLPPLPFTRRVVALGVAAALAALSACSTLPPYSPPAVAVPAHYAGVPASGIPAAGVPAAGIPAANAPAAQPGWNVAAPADAASRGAWWTVFDDADLNALEARVDVSNQTVKKAVADLQQARAMVDYQHAGFLPTVTAGVAQSRARLSQNKLGSSLAGKTTPDYQAGVAASWEPDLFGRVRDAVTGAQANADASAADLQAVKLSVTATLATDYFALRSLDTQKQLLDDTVRAYADALKLLKQQLAAGAIDASAVAQAATQLESTRTQDTDIDASRAQLQHAIATLVGESASTFALPPRVQSFAVPAIPAGVPSQLLERRPDIAAAERRVAAANAQIGEARAAFFPDLVLSASAGLESSFFAPWLTAPSLFWSLGSQLAGTLFDGGRRSASLRGAHAQYDSTVADYRQTVLVAFQQVEDQLSTLDALASEAGSQQRATDAADLSLRLTTNRFNAGAVSYLDVVTAQTIALTNRRLSDQIAARRMEAAVGLLTALGGGWHTGADADADATAAAHTAATPSAS</sequence>
<protein>
    <submittedName>
        <fullName evidence="3">NodT family efflux transporter outer membrane factor (OMF) lipoprotein</fullName>
    </submittedName>
</protein>
<keyword evidence="2" id="KW-0564">Palmitate</keyword>
<keyword evidence="2" id="KW-0732">Signal</keyword>
<dbReference type="Gene3D" id="1.20.1600.10">
    <property type="entry name" value="Outer membrane efflux proteins (OEP)"/>
    <property type="match status" value="1"/>
</dbReference>
<dbReference type="EMBL" id="QJJY01000008">
    <property type="protein sequence ID" value="PXX34836.1"/>
    <property type="molecule type" value="Genomic_DNA"/>
</dbReference>
<comment type="caution">
    <text evidence="3">The sequence shown here is derived from an EMBL/GenBank/DDBJ whole genome shotgun (WGS) entry which is preliminary data.</text>
</comment>
<reference evidence="3 4" key="1">
    <citation type="submission" date="2018-05" db="EMBL/GenBank/DDBJ databases">
        <title>Comparative genomics of bacterial root endophytes of switchgrass collected from native prairies over two seasons.</title>
        <authorList>
            <person name="Tang Y."/>
        </authorList>
    </citation>
    <scope>NUCLEOTIDE SEQUENCE [LARGE SCALE GENOMIC DNA]</scope>
    <source>
        <strain evidence="3 4">NFIX32</strain>
    </source>
</reference>
<dbReference type="InterPro" id="IPR003423">
    <property type="entry name" value="OMP_efflux"/>
</dbReference>
<dbReference type="RefSeq" id="WP_072440530.1">
    <property type="nucleotide sequence ID" value="NZ_QJJY01000008.1"/>
</dbReference>
<keyword evidence="2 3" id="KW-0449">Lipoprotein</keyword>
<organism evidence="3 4">
    <name type="scientific">Burkholderia pyrrocinia</name>
    <name type="common">Pseudomonas pyrrocinia</name>
    <dbReference type="NCBI Taxonomy" id="60550"/>
    <lineage>
        <taxon>Bacteria</taxon>
        <taxon>Pseudomonadati</taxon>
        <taxon>Pseudomonadota</taxon>
        <taxon>Betaproteobacteria</taxon>
        <taxon>Burkholderiales</taxon>
        <taxon>Burkholderiaceae</taxon>
        <taxon>Burkholderia</taxon>
        <taxon>Burkholderia cepacia complex</taxon>
    </lineage>
</organism>
<dbReference type="PROSITE" id="PS51257">
    <property type="entry name" value="PROKAR_LIPOPROTEIN"/>
    <property type="match status" value="1"/>
</dbReference>
<accession>A0A318IKQ6</accession>
<keyword evidence="2" id="KW-0472">Membrane</keyword>
<evidence type="ECO:0000313" key="3">
    <source>
        <dbReference type="EMBL" id="PXX34836.1"/>
    </source>
</evidence>
<comment type="subcellular location">
    <subcellularLocation>
        <location evidence="2">Cell membrane</location>
        <topology evidence="2">Lipid-anchor</topology>
    </subcellularLocation>
</comment>
<evidence type="ECO:0000313" key="4">
    <source>
        <dbReference type="Proteomes" id="UP000247755"/>
    </source>
</evidence>
<proteinExistence type="inferred from homology"/>